<protein>
    <submittedName>
        <fullName evidence="1">Uncharacterized protein</fullName>
    </submittedName>
</protein>
<name>A0A6J4UJ43_9DEIN</name>
<evidence type="ECO:0000313" key="1">
    <source>
        <dbReference type="EMBL" id="CAA9551954.1"/>
    </source>
</evidence>
<dbReference type="EMBL" id="CADCWP010000001">
    <property type="protein sequence ID" value="CAA9551954.1"/>
    <property type="molecule type" value="Genomic_DNA"/>
</dbReference>
<proteinExistence type="predicted"/>
<reference evidence="1" key="1">
    <citation type="submission" date="2020-02" db="EMBL/GenBank/DDBJ databases">
        <authorList>
            <person name="Meier V. D."/>
        </authorList>
    </citation>
    <scope>NUCLEOTIDE SEQUENCE</scope>
    <source>
        <strain evidence="1">AVDCRST_MAG86</strain>
    </source>
</reference>
<dbReference type="AlphaFoldDB" id="A0A6J4UJ43"/>
<accession>A0A6J4UJ43</accession>
<organism evidence="1">
    <name type="scientific">uncultured Truepera sp</name>
    <dbReference type="NCBI Taxonomy" id="543023"/>
    <lineage>
        <taxon>Bacteria</taxon>
        <taxon>Thermotogati</taxon>
        <taxon>Deinococcota</taxon>
        <taxon>Deinococci</taxon>
        <taxon>Trueperales</taxon>
        <taxon>Trueperaceae</taxon>
        <taxon>Truepera</taxon>
        <taxon>environmental samples</taxon>
    </lineage>
</organism>
<gene>
    <name evidence="1" type="ORF">AVDCRST_MAG86-1504</name>
</gene>
<sequence length="43" mass="4771">MARPLSVVFNVVYRHLSAATGKVTARSVKRRLARRGDYGAPLE</sequence>